<dbReference type="Proteomes" id="UP000681722">
    <property type="component" value="Unassembled WGS sequence"/>
</dbReference>
<evidence type="ECO:0000259" key="2">
    <source>
        <dbReference type="Pfam" id="PF01079"/>
    </source>
</evidence>
<reference evidence="4" key="1">
    <citation type="submission" date="2021-02" db="EMBL/GenBank/DDBJ databases">
        <authorList>
            <person name="Nowell W R."/>
        </authorList>
    </citation>
    <scope>NUCLEOTIDE SEQUENCE</scope>
</reference>
<dbReference type="PANTHER" id="PTHR11889:SF31">
    <property type="entry name" value="PROTEIN HEDGEHOG"/>
    <property type="match status" value="1"/>
</dbReference>
<feature type="domain" description="Hedgehog protein Hint" evidence="2">
    <location>
        <begin position="2"/>
        <end position="192"/>
    </location>
</feature>
<evidence type="ECO:0000313" key="6">
    <source>
        <dbReference type="EMBL" id="CAF3685047.1"/>
    </source>
</evidence>
<dbReference type="InterPro" id="IPR036844">
    <property type="entry name" value="Hint_dom_sf"/>
</dbReference>
<dbReference type="Proteomes" id="UP000682733">
    <property type="component" value="Unassembled WGS sequence"/>
</dbReference>
<dbReference type="OrthoDB" id="5212at2759"/>
<comment type="caution">
    <text evidence="4">The sequence shown here is derived from an EMBL/GenBank/DDBJ whole genome shotgun (WGS) entry which is preliminary data.</text>
</comment>
<protein>
    <recommendedName>
        <fullName evidence="2">Hedgehog protein Hint domain-containing protein</fullName>
    </recommendedName>
</protein>
<dbReference type="EMBL" id="CAJOBC010001552">
    <property type="protein sequence ID" value="CAF3685047.1"/>
    <property type="molecule type" value="Genomic_DNA"/>
</dbReference>
<dbReference type="GO" id="GO:0016540">
    <property type="term" value="P:protein autoprocessing"/>
    <property type="evidence" value="ECO:0007669"/>
    <property type="project" value="InterPro"/>
</dbReference>
<dbReference type="GO" id="GO:0005615">
    <property type="term" value="C:extracellular space"/>
    <property type="evidence" value="ECO:0007669"/>
    <property type="project" value="TreeGrafter"/>
</dbReference>
<evidence type="ECO:0000256" key="1">
    <source>
        <dbReference type="ARBA" id="ARBA00022473"/>
    </source>
</evidence>
<accession>A0A813ZRD3</accession>
<dbReference type="GO" id="GO:0005509">
    <property type="term" value="F:calcium ion binding"/>
    <property type="evidence" value="ECO:0007669"/>
    <property type="project" value="TreeGrafter"/>
</dbReference>
<organism evidence="4 7">
    <name type="scientific">Didymodactylos carnosus</name>
    <dbReference type="NCBI Taxonomy" id="1234261"/>
    <lineage>
        <taxon>Eukaryota</taxon>
        <taxon>Metazoa</taxon>
        <taxon>Spiralia</taxon>
        <taxon>Gnathifera</taxon>
        <taxon>Rotifera</taxon>
        <taxon>Eurotatoria</taxon>
        <taxon>Bdelloidea</taxon>
        <taxon>Philodinida</taxon>
        <taxon>Philodinidae</taxon>
        <taxon>Didymodactylos</taxon>
    </lineage>
</organism>
<evidence type="ECO:0000313" key="4">
    <source>
        <dbReference type="EMBL" id="CAF0902802.1"/>
    </source>
</evidence>
<evidence type="ECO:0000313" key="5">
    <source>
        <dbReference type="EMBL" id="CAF3494669.1"/>
    </source>
</evidence>
<dbReference type="EMBL" id="CAJNOK010000016">
    <property type="protein sequence ID" value="CAF0722704.1"/>
    <property type="molecule type" value="Genomic_DNA"/>
</dbReference>
<dbReference type="Gene3D" id="2.170.16.10">
    <property type="entry name" value="Hedgehog/Intein (Hint) domain"/>
    <property type="match status" value="1"/>
</dbReference>
<keyword evidence="1" id="KW-0217">Developmental protein</keyword>
<dbReference type="GO" id="GO:0007224">
    <property type="term" value="P:smoothened signaling pathway"/>
    <property type="evidence" value="ECO:0007669"/>
    <property type="project" value="TreeGrafter"/>
</dbReference>
<evidence type="ECO:0000313" key="3">
    <source>
        <dbReference type="EMBL" id="CAF0722704.1"/>
    </source>
</evidence>
<dbReference type="CDD" id="cd00081">
    <property type="entry name" value="Hint"/>
    <property type="match status" value="1"/>
</dbReference>
<dbReference type="EMBL" id="CAJOBA010000016">
    <property type="protein sequence ID" value="CAF3494669.1"/>
    <property type="molecule type" value="Genomic_DNA"/>
</dbReference>
<sequence length="197" mass="22037">MKSGLLKPVAELKSGDVVIAMNIAKNEVVESEILMVAHSSPTTLTLFTAIEAWNGQKVFLTPKHLIALSLQTNTTPSFIYAENVQENDYIYVRDEYNQLMSVKVKSVSEEMKMGYYSPLTLEGTIIVNDVVTSVYALINSHHLAHNGLAPLRWYYKIVKSLGLANEPFAPPKPNGQLHWTNQFLYLVSKTLAPHVFS</sequence>
<dbReference type="GO" id="GO:0007267">
    <property type="term" value="P:cell-cell signaling"/>
    <property type="evidence" value="ECO:0007669"/>
    <property type="project" value="InterPro"/>
</dbReference>
<dbReference type="PRINTS" id="PR00632">
    <property type="entry name" value="SONICHHOG"/>
</dbReference>
<dbReference type="GO" id="GO:0010468">
    <property type="term" value="P:regulation of gene expression"/>
    <property type="evidence" value="ECO:0007669"/>
    <property type="project" value="TreeGrafter"/>
</dbReference>
<dbReference type="PANTHER" id="PTHR11889">
    <property type="entry name" value="HEDGEHOG"/>
    <property type="match status" value="1"/>
</dbReference>
<proteinExistence type="predicted"/>
<dbReference type="SUPFAM" id="SSF51294">
    <property type="entry name" value="Hedgehog/intein (Hint) domain"/>
    <property type="match status" value="1"/>
</dbReference>
<name>A0A813ZRD3_9BILA</name>
<dbReference type="Pfam" id="PF01079">
    <property type="entry name" value="Hint"/>
    <property type="match status" value="1"/>
</dbReference>
<dbReference type="AlphaFoldDB" id="A0A813ZRD3"/>
<dbReference type="GO" id="GO:0001708">
    <property type="term" value="P:cell fate specification"/>
    <property type="evidence" value="ECO:0007669"/>
    <property type="project" value="TreeGrafter"/>
</dbReference>
<dbReference type="EMBL" id="CAJNOQ010001552">
    <property type="protein sequence ID" value="CAF0902802.1"/>
    <property type="molecule type" value="Genomic_DNA"/>
</dbReference>
<dbReference type="InterPro" id="IPR050387">
    <property type="entry name" value="Hedgehog_Signaling"/>
</dbReference>
<gene>
    <name evidence="4" type="ORF">GPM918_LOCUS8727</name>
    <name evidence="3" type="ORF">OVA965_LOCUS169</name>
    <name evidence="6" type="ORF">SRO942_LOCUS8729</name>
    <name evidence="5" type="ORF">TMI583_LOCUS169</name>
</gene>
<dbReference type="Proteomes" id="UP000677228">
    <property type="component" value="Unassembled WGS sequence"/>
</dbReference>
<evidence type="ECO:0000313" key="7">
    <source>
        <dbReference type="Proteomes" id="UP000663829"/>
    </source>
</evidence>
<keyword evidence="7" id="KW-1185">Reference proteome</keyword>
<dbReference type="InterPro" id="IPR001657">
    <property type="entry name" value="Hedgehog"/>
</dbReference>
<dbReference type="GO" id="GO:0005113">
    <property type="term" value="F:patched binding"/>
    <property type="evidence" value="ECO:0007669"/>
    <property type="project" value="TreeGrafter"/>
</dbReference>
<dbReference type="Proteomes" id="UP000663829">
    <property type="component" value="Unassembled WGS sequence"/>
</dbReference>
<dbReference type="InterPro" id="IPR001767">
    <property type="entry name" value="Hedgehog_Hint"/>
</dbReference>